<dbReference type="AlphaFoldDB" id="A0A1B7WW97"/>
<sequence>MFFGMFSVFCVCCGLTTNDCKRCCISCSEGAGRGCERQAKRGSWKGGRGSFEAGGCDCEGKHPDEGAGRDVVQLGHGLSTSASFGSGIKTISKMTRTNAPTLRWVRVASAWRVWYNSSEARKLIFFGFFM</sequence>
<dbReference type="EMBL" id="LJOW01000148">
    <property type="protein sequence ID" value="OBQ41413.1"/>
    <property type="molecule type" value="Genomic_DNA"/>
</dbReference>
<comment type="caution">
    <text evidence="1">The sequence shown here is derived from an EMBL/GenBank/DDBJ whole genome shotgun (WGS) entry which is preliminary data.</text>
</comment>
<reference evidence="1 2" key="1">
    <citation type="submission" date="2015-09" db="EMBL/GenBank/DDBJ databases">
        <title>Aphanizomenon flos-aquae WA102.</title>
        <authorList>
            <person name="Driscoll C."/>
        </authorList>
    </citation>
    <scope>NUCLEOTIDE SEQUENCE [LARGE SCALE GENOMIC DNA]</scope>
    <source>
        <strain evidence="1">WA102</strain>
    </source>
</reference>
<dbReference type="Proteomes" id="UP000092093">
    <property type="component" value="Unassembled WGS sequence"/>
</dbReference>
<protein>
    <submittedName>
        <fullName evidence="1">Uncharacterized protein</fullName>
    </submittedName>
</protein>
<organism evidence="1 2">
    <name type="scientific">Aphanizomenon flos-aquae WA102</name>
    <dbReference type="NCBI Taxonomy" id="1710896"/>
    <lineage>
        <taxon>Bacteria</taxon>
        <taxon>Bacillati</taxon>
        <taxon>Cyanobacteriota</taxon>
        <taxon>Cyanophyceae</taxon>
        <taxon>Nostocales</taxon>
        <taxon>Aphanizomenonaceae</taxon>
        <taxon>Aphanizomenon</taxon>
    </lineage>
</organism>
<evidence type="ECO:0000313" key="2">
    <source>
        <dbReference type="Proteomes" id="UP000092093"/>
    </source>
</evidence>
<proteinExistence type="predicted"/>
<accession>A0A1B7WW97</accession>
<name>A0A1B7WW97_APHFL</name>
<evidence type="ECO:0000313" key="1">
    <source>
        <dbReference type="EMBL" id="OBQ41413.1"/>
    </source>
</evidence>
<gene>
    <name evidence="1" type="ORF">AN484_21040</name>
</gene>